<proteinExistence type="predicted"/>
<dbReference type="EMBL" id="BPLQ01012348">
    <property type="protein sequence ID" value="GIY64625.1"/>
    <property type="molecule type" value="Genomic_DNA"/>
</dbReference>
<name>A0AAV4V3X4_9ARAC</name>
<evidence type="ECO:0000313" key="2">
    <source>
        <dbReference type="EMBL" id="GIY64625.1"/>
    </source>
</evidence>
<dbReference type="Proteomes" id="UP001054837">
    <property type="component" value="Unassembled WGS sequence"/>
</dbReference>
<reference evidence="2 3" key="1">
    <citation type="submission" date="2021-06" db="EMBL/GenBank/DDBJ databases">
        <title>Caerostris darwini draft genome.</title>
        <authorList>
            <person name="Kono N."/>
            <person name="Arakawa K."/>
        </authorList>
    </citation>
    <scope>NUCLEOTIDE SEQUENCE [LARGE SCALE GENOMIC DNA]</scope>
</reference>
<keyword evidence="3" id="KW-1185">Reference proteome</keyword>
<dbReference type="AlphaFoldDB" id="A0AAV4V3X4"/>
<evidence type="ECO:0000256" key="1">
    <source>
        <dbReference type="SAM" id="MobiDB-lite"/>
    </source>
</evidence>
<gene>
    <name evidence="2" type="ORF">CDAR_90541</name>
</gene>
<comment type="caution">
    <text evidence="2">The sequence shown here is derived from an EMBL/GenBank/DDBJ whole genome shotgun (WGS) entry which is preliminary data.</text>
</comment>
<organism evidence="2 3">
    <name type="scientific">Caerostris darwini</name>
    <dbReference type="NCBI Taxonomy" id="1538125"/>
    <lineage>
        <taxon>Eukaryota</taxon>
        <taxon>Metazoa</taxon>
        <taxon>Ecdysozoa</taxon>
        <taxon>Arthropoda</taxon>
        <taxon>Chelicerata</taxon>
        <taxon>Arachnida</taxon>
        <taxon>Araneae</taxon>
        <taxon>Araneomorphae</taxon>
        <taxon>Entelegynae</taxon>
        <taxon>Araneoidea</taxon>
        <taxon>Araneidae</taxon>
        <taxon>Caerostris</taxon>
    </lineage>
</organism>
<feature type="region of interest" description="Disordered" evidence="1">
    <location>
        <begin position="59"/>
        <end position="104"/>
    </location>
</feature>
<accession>A0AAV4V3X4</accession>
<feature type="compositionally biased region" description="Basic residues" evidence="1">
    <location>
        <begin position="93"/>
        <end position="104"/>
    </location>
</feature>
<protein>
    <submittedName>
        <fullName evidence="2">Uncharacterized protein</fullName>
    </submittedName>
</protein>
<sequence length="104" mass="12143">MCFFIVKPISSSPYNKYLFTQLLRQSLFYHLTSINVPHFKPIQNELGPSQQRAFNYKPQQTSLSGSPAVTDPIRNCITQRGVDRPRYGERSVPRRSRNRLTRDK</sequence>
<feature type="compositionally biased region" description="Basic and acidic residues" evidence="1">
    <location>
        <begin position="81"/>
        <end position="92"/>
    </location>
</feature>
<evidence type="ECO:0000313" key="3">
    <source>
        <dbReference type="Proteomes" id="UP001054837"/>
    </source>
</evidence>